<dbReference type="Proteomes" id="UP001567538">
    <property type="component" value="Unassembled WGS sequence"/>
</dbReference>
<accession>A0ABD1GKK0</accession>
<dbReference type="Pfam" id="PF00201">
    <property type="entry name" value="UDPGT"/>
    <property type="match status" value="1"/>
</dbReference>
<dbReference type="SUPFAM" id="SSF53756">
    <property type="entry name" value="UDP-Glycosyltransferase/glycogen phosphorylase"/>
    <property type="match status" value="1"/>
</dbReference>
<protein>
    <submittedName>
        <fullName evidence="3">UDP-glucose iridoid glucosyltransferase-like</fullName>
    </submittedName>
</protein>
<evidence type="ECO:0000313" key="3">
    <source>
        <dbReference type="EMBL" id="KAL1544220.1"/>
    </source>
</evidence>
<keyword evidence="4" id="KW-1185">Reference proteome</keyword>
<dbReference type="Gene3D" id="3.40.50.2000">
    <property type="entry name" value="Glycogen Phosphorylase B"/>
    <property type="match status" value="3"/>
</dbReference>
<dbReference type="GO" id="GO:0035251">
    <property type="term" value="F:UDP-glucosyltransferase activity"/>
    <property type="evidence" value="ECO:0007669"/>
    <property type="project" value="UniProtKB-ARBA"/>
</dbReference>
<evidence type="ECO:0000313" key="4">
    <source>
        <dbReference type="Proteomes" id="UP001567538"/>
    </source>
</evidence>
<name>A0ABD1GKK0_SALDI</name>
<dbReference type="CDD" id="cd03784">
    <property type="entry name" value="GT1_Gtf-like"/>
    <property type="match status" value="1"/>
</dbReference>
<organism evidence="3 4">
    <name type="scientific">Salvia divinorum</name>
    <name type="common">Maria pastora</name>
    <name type="synonym">Diviner's sage</name>
    <dbReference type="NCBI Taxonomy" id="28513"/>
    <lineage>
        <taxon>Eukaryota</taxon>
        <taxon>Viridiplantae</taxon>
        <taxon>Streptophyta</taxon>
        <taxon>Embryophyta</taxon>
        <taxon>Tracheophyta</taxon>
        <taxon>Spermatophyta</taxon>
        <taxon>Magnoliopsida</taxon>
        <taxon>eudicotyledons</taxon>
        <taxon>Gunneridae</taxon>
        <taxon>Pentapetalae</taxon>
        <taxon>asterids</taxon>
        <taxon>lamiids</taxon>
        <taxon>Lamiales</taxon>
        <taxon>Lamiaceae</taxon>
        <taxon>Nepetoideae</taxon>
        <taxon>Mentheae</taxon>
        <taxon>Salviinae</taxon>
        <taxon>Salvia</taxon>
        <taxon>Salvia subgen. Calosphace</taxon>
    </lineage>
</organism>
<dbReference type="FunFam" id="3.40.50.2000:FF:000040">
    <property type="entry name" value="UDP-glycosyltransferase 76C1"/>
    <property type="match status" value="1"/>
</dbReference>
<dbReference type="AlphaFoldDB" id="A0ABD1GKK0"/>
<proteinExistence type="inferred from homology"/>
<reference evidence="3 4" key="1">
    <citation type="submission" date="2024-06" db="EMBL/GenBank/DDBJ databases">
        <title>A chromosome level genome sequence of Diviner's sage (Salvia divinorum).</title>
        <authorList>
            <person name="Ford S.A."/>
            <person name="Ro D.-K."/>
            <person name="Ness R.W."/>
            <person name="Phillips M.A."/>
        </authorList>
    </citation>
    <scope>NUCLEOTIDE SEQUENCE [LARGE SCALE GENOMIC DNA]</scope>
    <source>
        <strain evidence="3">SAF-2024a</strain>
        <tissue evidence="3">Leaf</tissue>
    </source>
</reference>
<evidence type="ECO:0000256" key="1">
    <source>
        <dbReference type="ARBA" id="ARBA00009995"/>
    </source>
</evidence>
<dbReference type="PANTHER" id="PTHR11926">
    <property type="entry name" value="GLUCOSYL/GLUCURONOSYL TRANSFERASES"/>
    <property type="match status" value="1"/>
</dbReference>
<gene>
    <name evidence="3" type="ORF">AAHA92_21099</name>
</gene>
<evidence type="ECO:0000256" key="2">
    <source>
        <dbReference type="ARBA" id="ARBA00022679"/>
    </source>
</evidence>
<keyword evidence="2" id="KW-0808">Transferase</keyword>
<comment type="caution">
    <text evidence="3">The sequence shown here is derived from an EMBL/GenBank/DDBJ whole genome shotgun (WGS) entry which is preliminary data.</text>
</comment>
<dbReference type="EMBL" id="JBEAFC010000008">
    <property type="protein sequence ID" value="KAL1544220.1"/>
    <property type="molecule type" value="Genomic_DNA"/>
</dbReference>
<sequence length="474" mass="52338">MERIGTRKLRVMLVPLPLQGHLTPMLQLASVLHLRGFSVIVAHTEFNSPNPENHPDFTFIPLKDGVCSPSANLLDMISAINTNCKEPLEKCIVELQGQLSCIIYDSLLHFVDTVAHHLKLPTIFFRPSTAVYMQSYLSLLSLHGKMIIPLPGLCVSPVLCKHTVYNLMYDLTTKLLAESHLEEAVPELHPIIRFKDLPLSVLSKIPQVVIDFVKSFSDIKSSVAVIWNSVEILDDFSIHQQYQVPFFPIGPLHKMASSSSSMPTSLLQEDPGCIAWLDKQALKSVLYVSLGSLATLSSEALVETAMGIANSGQPFLWAIRPSSVAGSEWIECLPQGLRGVIQERGLIVKWAPQKEVLAHPAVGGFLSHCGWNSTLESLSQGVAMICMPFFGDQMINARFSVHVWEVGVEIGNMADRKSIEEAVRALMVDEQGKEMRCRAAEIKHKLHLSMVKGGSSCRALEDLVEFITSLSAPK</sequence>
<comment type="similarity">
    <text evidence="1">Belongs to the UDP-glycosyltransferase family.</text>
</comment>
<dbReference type="PANTHER" id="PTHR11926:SF1374">
    <property type="entry name" value="UDP-GLYCOSYLTRANSFERASE 76F1-RELATED"/>
    <property type="match status" value="1"/>
</dbReference>
<dbReference type="InterPro" id="IPR002213">
    <property type="entry name" value="UDP_glucos_trans"/>
</dbReference>